<dbReference type="STRING" id="698492.A0A0E9NEK3"/>
<evidence type="ECO:0000256" key="6">
    <source>
        <dbReference type="ARBA" id="ARBA00022759"/>
    </source>
</evidence>
<organism evidence="17 18">
    <name type="scientific">Saitoella complicata (strain BCRC 22490 / CBS 7301 / JCM 7358 / NBRC 10748 / NRRL Y-17804)</name>
    <dbReference type="NCBI Taxonomy" id="698492"/>
    <lineage>
        <taxon>Eukaryota</taxon>
        <taxon>Fungi</taxon>
        <taxon>Dikarya</taxon>
        <taxon>Ascomycota</taxon>
        <taxon>Taphrinomycotina</taxon>
        <taxon>Taphrinomycotina incertae sedis</taxon>
        <taxon>Saitoella</taxon>
    </lineage>
</organism>
<evidence type="ECO:0000256" key="15">
    <source>
        <dbReference type="SAM" id="MobiDB-lite"/>
    </source>
</evidence>
<evidence type="ECO:0000256" key="12">
    <source>
        <dbReference type="ARBA" id="ARBA00023242"/>
    </source>
</evidence>
<dbReference type="InterPro" id="IPR033309">
    <property type="entry name" value="Mus81"/>
</dbReference>
<feature type="region of interest" description="Disordered" evidence="15">
    <location>
        <begin position="89"/>
        <end position="117"/>
    </location>
</feature>
<dbReference type="EMBL" id="BACD03000011">
    <property type="protein sequence ID" value="GAO47840.1"/>
    <property type="molecule type" value="Genomic_DNA"/>
</dbReference>
<dbReference type="GO" id="GO:0046872">
    <property type="term" value="F:metal ion binding"/>
    <property type="evidence" value="ECO:0007669"/>
    <property type="project" value="UniProtKB-UniRule"/>
</dbReference>
<dbReference type="GO" id="GO:0000727">
    <property type="term" value="P:double-strand break repair via break-induced replication"/>
    <property type="evidence" value="ECO:0007669"/>
    <property type="project" value="UniProtKB-UniRule"/>
</dbReference>
<comment type="caution">
    <text evidence="17">The sequence shown here is derived from an EMBL/GenBank/DDBJ whole genome shotgun (WGS) entry which is preliminary data.</text>
</comment>
<keyword evidence="12 14" id="KW-0539">Nucleus</keyword>
<reference evidence="17 18" key="3">
    <citation type="journal article" date="2015" name="Genome Announc.">
        <title>Draft Genome Sequence of the Archiascomycetous Yeast Saitoella complicata.</title>
        <authorList>
            <person name="Yamauchi K."/>
            <person name="Kondo S."/>
            <person name="Hamamoto M."/>
            <person name="Takahashi Y."/>
            <person name="Ogura Y."/>
            <person name="Hayashi T."/>
            <person name="Nishida H."/>
        </authorList>
    </citation>
    <scope>NUCLEOTIDE SEQUENCE [LARGE SCALE GENOMIC DNA]</scope>
    <source>
        <strain evidence="17 18">NRRL Y-17804</strain>
    </source>
</reference>
<dbReference type="GO" id="GO:0048476">
    <property type="term" value="C:Holliday junction resolvase complex"/>
    <property type="evidence" value="ECO:0007669"/>
    <property type="project" value="UniProtKB-UniRule"/>
</dbReference>
<keyword evidence="9 14" id="KW-0460">Magnesium</keyword>
<keyword evidence="13" id="KW-0469">Meiosis</keyword>
<evidence type="ECO:0000256" key="4">
    <source>
        <dbReference type="ARBA" id="ARBA00022722"/>
    </source>
</evidence>
<evidence type="ECO:0000313" key="17">
    <source>
        <dbReference type="EMBL" id="GAO47840.1"/>
    </source>
</evidence>
<dbReference type="Proteomes" id="UP000033140">
    <property type="component" value="Unassembled WGS sequence"/>
</dbReference>
<dbReference type="InterPro" id="IPR036388">
    <property type="entry name" value="WH-like_DNA-bd_sf"/>
</dbReference>
<keyword evidence="8 14" id="KW-0378">Hydrolase</keyword>
<dbReference type="PANTHER" id="PTHR13451">
    <property type="entry name" value="CLASS II CROSSOVER JUNCTION ENDONUCLEASE MUS81"/>
    <property type="match status" value="1"/>
</dbReference>
<dbReference type="RefSeq" id="XP_019027302.1">
    <property type="nucleotide sequence ID" value="XM_019165627.1"/>
</dbReference>
<keyword evidence="4 14" id="KW-0540">Nuclease</keyword>
<dbReference type="InterPro" id="IPR047416">
    <property type="entry name" value="XPF_nuclease_Mus81"/>
</dbReference>
<dbReference type="Pfam" id="PF21292">
    <property type="entry name" value="EME1-MUS81_C"/>
    <property type="match status" value="1"/>
</dbReference>
<dbReference type="InterPro" id="IPR047417">
    <property type="entry name" value="WHD_MUS81"/>
</dbReference>
<comment type="similarity">
    <text evidence="3 14">Belongs to the XPF family.</text>
</comment>
<dbReference type="GO" id="GO:0000712">
    <property type="term" value="P:resolution of meiotic recombination intermediates"/>
    <property type="evidence" value="ECO:0007669"/>
    <property type="project" value="UniProtKB-ARBA"/>
</dbReference>
<reference evidence="17 18" key="1">
    <citation type="journal article" date="2011" name="J. Gen. Appl. Microbiol.">
        <title>Draft genome sequencing of the enigmatic yeast Saitoella complicata.</title>
        <authorList>
            <person name="Nishida H."/>
            <person name="Hamamoto M."/>
            <person name="Sugiyama J."/>
        </authorList>
    </citation>
    <scope>NUCLEOTIDE SEQUENCE [LARGE SCALE GENOMIC DNA]</scope>
    <source>
        <strain evidence="17 18">NRRL Y-17804</strain>
    </source>
</reference>
<evidence type="ECO:0000256" key="9">
    <source>
        <dbReference type="ARBA" id="ARBA00022842"/>
    </source>
</evidence>
<dbReference type="GO" id="GO:0005634">
    <property type="term" value="C:nucleus"/>
    <property type="evidence" value="ECO:0007669"/>
    <property type="project" value="UniProtKB-SubCell"/>
</dbReference>
<dbReference type="OMA" id="ELGDAMW"/>
<evidence type="ECO:0000256" key="2">
    <source>
        <dbReference type="ARBA" id="ARBA00004123"/>
    </source>
</evidence>
<dbReference type="SUPFAM" id="SSF47802">
    <property type="entry name" value="DNA polymerase beta, N-terminal domain-like"/>
    <property type="match status" value="1"/>
</dbReference>
<evidence type="ECO:0000256" key="10">
    <source>
        <dbReference type="ARBA" id="ARBA00023172"/>
    </source>
</evidence>
<dbReference type="Gene3D" id="3.40.50.10130">
    <property type="match status" value="1"/>
</dbReference>
<dbReference type="InterPro" id="IPR042530">
    <property type="entry name" value="EME1/EME2_C"/>
</dbReference>
<gene>
    <name evidence="17" type="ORF">G7K_2036-t1</name>
</gene>
<dbReference type="InterPro" id="IPR010996">
    <property type="entry name" value="HHH_MUS81"/>
</dbReference>
<dbReference type="Gene3D" id="1.10.10.10">
    <property type="entry name" value="Winged helix-like DNA-binding domain superfamily/Winged helix DNA-binding domain"/>
    <property type="match status" value="1"/>
</dbReference>
<sequence length="611" mass="67574">MPPKEQIVCGNPLYLEWIGEWMENARALNSKGYQTMRKAYDSMKNCPIPFQHPSQAITLKGIGPTICDRLEKKLREHCAKEGIHMPEKPGVGAGAYQADGSGEEDTAPKKRKTTRPYVPTYRSGPYALLLALHTQSLTSPLPLLKSEIILLAQPHCDSSFEAPPATNGGSKFYTAWNSMKTLVDRGLVYRNGSPGRYLLTEEGEEVAGRIAGVAEEREGGGAGKTKKVRVDKEGPMITLPEVSAPPAPVAPTAATAVPRPAAKAYSDDVVILDDDDEDIPVIVEDLTIEPAISAAPPAAAPAPLSPTGSAAATFPSFIPIILPPGSFTIHLLLDTREAKTQRDRDYMEQNLNVPGVNLILRSLEISDALWIARCKHTGREIVLGYGIERKRMDDLVGSIKDGRFHEQKFRLMKSGLRHVMYVVEESHLDDVRSYLDAIQTAISSTQVVNGFFVKRVPNLEGTVRYLARMSTMLGRIYEGKVLHVIPDNVIDARTFGDFRKHLKETQPNIDYLVSYTSFSALTSKSAALTLGDVYLRMLMTIRGISAEKAVEIATKFPTPTALMEGYEKCKTVQDQKRMIMEKCCGYGRKKIGVALSEKIWQVWMEKREQQQ</sequence>
<dbReference type="InterPro" id="IPR011335">
    <property type="entry name" value="Restrct_endonuc-II-like"/>
</dbReference>
<dbReference type="SMART" id="SM00891">
    <property type="entry name" value="ERCC4"/>
    <property type="match status" value="1"/>
</dbReference>
<dbReference type="GO" id="GO:0006308">
    <property type="term" value="P:DNA catabolic process"/>
    <property type="evidence" value="ECO:0007669"/>
    <property type="project" value="UniProtKB-UniRule"/>
</dbReference>
<dbReference type="Pfam" id="PF21136">
    <property type="entry name" value="WHD_MUS81"/>
    <property type="match status" value="1"/>
</dbReference>
<dbReference type="InterPro" id="IPR027421">
    <property type="entry name" value="DNA_pol_lamdba_lyase_dom_sf"/>
</dbReference>
<keyword evidence="11 14" id="KW-0234">DNA repair</keyword>
<evidence type="ECO:0000313" key="18">
    <source>
        <dbReference type="Proteomes" id="UP000033140"/>
    </source>
</evidence>
<dbReference type="FunFam" id="1.10.150.110:FF:000001">
    <property type="entry name" value="Putative Crossover junction endonuclease MUS81"/>
    <property type="match status" value="1"/>
</dbReference>
<evidence type="ECO:0000256" key="1">
    <source>
        <dbReference type="ARBA" id="ARBA00001946"/>
    </source>
</evidence>
<evidence type="ECO:0000256" key="7">
    <source>
        <dbReference type="ARBA" id="ARBA00022763"/>
    </source>
</evidence>
<dbReference type="GO" id="GO:0003677">
    <property type="term" value="F:DNA binding"/>
    <property type="evidence" value="ECO:0007669"/>
    <property type="project" value="UniProtKB-UniRule"/>
</dbReference>
<dbReference type="GO" id="GO:0031297">
    <property type="term" value="P:replication fork processing"/>
    <property type="evidence" value="ECO:0007669"/>
    <property type="project" value="UniProtKB-ARBA"/>
</dbReference>
<dbReference type="CDD" id="cd21036">
    <property type="entry name" value="WH_MUS81"/>
    <property type="match status" value="1"/>
</dbReference>
<accession>A0A0E9NEK3</accession>
<keyword evidence="18" id="KW-1185">Reference proteome</keyword>
<dbReference type="Gene3D" id="1.10.150.110">
    <property type="entry name" value="DNA polymerase beta, N-terminal domain-like"/>
    <property type="match status" value="1"/>
</dbReference>
<dbReference type="FunFam" id="3.40.50.10130:FF:000003">
    <property type="entry name" value="Crossover junction endonuclease MUS81"/>
    <property type="match status" value="1"/>
</dbReference>
<dbReference type="AlphaFoldDB" id="A0A0E9NEK3"/>
<proteinExistence type="inferred from homology"/>
<comment type="function">
    <text evidence="14">Interacts with EME1 to form a DNA structure-specific endonuclease with substrate preference for branched DNA structures with a 5'-end at the branch nick. Typical substrates include 3'-flap structures, D-loops, replication forks and nicked Holliday junctions. May be required in mitosis for the processing of stalled or collapsed replication fork intermediates. May be required in meiosis for the repair of meiosis-specific double strand breaks subsequent to single-end invasion (SEI).</text>
</comment>
<evidence type="ECO:0000256" key="14">
    <source>
        <dbReference type="RuleBase" id="RU369042"/>
    </source>
</evidence>
<comment type="cofactor">
    <cofactor evidence="1 14">
        <name>Mg(2+)</name>
        <dbReference type="ChEBI" id="CHEBI:18420"/>
    </cofactor>
</comment>
<dbReference type="GO" id="GO:0031573">
    <property type="term" value="P:mitotic intra-S DNA damage checkpoint signaling"/>
    <property type="evidence" value="ECO:0007669"/>
    <property type="project" value="TreeGrafter"/>
</dbReference>
<dbReference type="CDD" id="cd20074">
    <property type="entry name" value="XPF_nuclease_Mus81"/>
    <property type="match status" value="1"/>
</dbReference>
<feature type="domain" description="ERCC4" evidence="16">
    <location>
        <begin position="330"/>
        <end position="427"/>
    </location>
</feature>
<dbReference type="SUPFAM" id="SSF52980">
    <property type="entry name" value="Restriction endonuclease-like"/>
    <property type="match status" value="1"/>
</dbReference>
<comment type="subunit">
    <text evidence="14">Interacts with EME1.</text>
</comment>
<reference evidence="17 18" key="2">
    <citation type="journal article" date="2014" name="J. Gen. Appl. Microbiol.">
        <title>The early diverging ascomycetous budding yeast Saitoella complicata has three histone deacetylases belonging to the Clr6, Hos2, and Rpd3 lineages.</title>
        <authorList>
            <person name="Nishida H."/>
            <person name="Matsumoto T."/>
            <person name="Kondo S."/>
            <person name="Hamamoto M."/>
            <person name="Yoshikawa H."/>
        </authorList>
    </citation>
    <scope>NUCLEOTIDE SEQUENCE [LARGE SCALE GENOMIC DNA]</scope>
    <source>
        <strain evidence="17 18">NRRL Y-17804</strain>
    </source>
</reference>
<protein>
    <recommendedName>
        <fullName evidence="14">Crossover junction endonuclease MUS81</fullName>
        <ecNumber evidence="14">3.1.22.-</ecNumber>
    </recommendedName>
</protein>
<keyword evidence="6 14" id="KW-0255">Endonuclease</keyword>
<dbReference type="GO" id="GO:0008821">
    <property type="term" value="F:crossover junction DNA endonuclease activity"/>
    <property type="evidence" value="ECO:0007669"/>
    <property type="project" value="UniProtKB-UniRule"/>
</dbReference>
<dbReference type="PANTHER" id="PTHR13451:SF0">
    <property type="entry name" value="CROSSOVER JUNCTION ENDONUCLEASE MUS81"/>
    <property type="match status" value="1"/>
</dbReference>
<dbReference type="InterPro" id="IPR006166">
    <property type="entry name" value="ERCC4_domain"/>
</dbReference>
<dbReference type="FunFam" id="1.10.10.10:FF:000307">
    <property type="entry name" value="Crossover junction endonuclease MUS81"/>
    <property type="match status" value="1"/>
</dbReference>
<dbReference type="GO" id="GO:0048257">
    <property type="term" value="F:3'-flap endonuclease activity"/>
    <property type="evidence" value="ECO:0007669"/>
    <property type="project" value="TreeGrafter"/>
</dbReference>
<dbReference type="Gene3D" id="1.10.150.670">
    <property type="entry name" value="Crossover junction endonuclease EME1, DNA-binding domain"/>
    <property type="match status" value="1"/>
</dbReference>
<keyword evidence="5 14" id="KW-0479">Metal-binding</keyword>
<comment type="subcellular location">
    <subcellularLocation>
        <location evidence="2 14">Nucleus</location>
    </subcellularLocation>
</comment>
<evidence type="ECO:0000256" key="13">
    <source>
        <dbReference type="ARBA" id="ARBA00023254"/>
    </source>
</evidence>
<dbReference type="Pfam" id="PF02732">
    <property type="entry name" value="ERCC4"/>
    <property type="match status" value="1"/>
</dbReference>
<dbReference type="OrthoDB" id="5963188at2759"/>
<dbReference type="Pfam" id="PF14716">
    <property type="entry name" value="HHH_8"/>
    <property type="match status" value="1"/>
</dbReference>
<evidence type="ECO:0000256" key="5">
    <source>
        <dbReference type="ARBA" id="ARBA00022723"/>
    </source>
</evidence>
<keyword evidence="10 14" id="KW-0233">DNA recombination</keyword>
<evidence type="ECO:0000256" key="3">
    <source>
        <dbReference type="ARBA" id="ARBA00010015"/>
    </source>
</evidence>
<name>A0A0E9NEK3_SAICN</name>
<dbReference type="EC" id="3.1.22.-" evidence="14"/>
<keyword evidence="7 14" id="KW-0227">DNA damage</keyword>
<evidence type="ECO:0000256" key="11">
    <source>
        <dbReference type="ARBA" id="ARBA00023204"/>
    </source>
</evidence>
<evidence type="ECO:0000259" key="16">
    <source>
        <dbReference type="SMART" id="SM00891"/>
    </source>
</evidence>
<evidence type="ECO:0000256" key="8">
    <source>
        <dbReference type="ARBA" id="ARBA00022801"/>
    </source>
</evidence>